<dbReference type="Proteomes" id="UP000253729">
    <property type="component" value="Unassembled WGS sequence"/>
</dbReference>
<reference evidence="1 2" key="1">
    <citation type="submission" date="2018-07" db="EMBL/GenBank/DDBJ databases">
        <title>The genomes of Aspergillus section Nigri reveals drivers in fungal speciation.</title>
        <authorList>
            <consortium name="DOE Joint Genome Institute"/>
            <person name="Vesth T.C."/>
            <person name="Nybo J."/>
            <person name="Theobald S."/>
            <person name="Brandl J."/>
            <person name="Frisvad J.C."/>
            <person name="Nielsen K.F."/>
            <person name="Lyhne E.K."/>
            <person name="Kogle M.E."/>
            <person name="Kuo A."/>
            <person name="Riley R."/>
            <person name="Clum A."/>
            <person name="Nolan M."/>
            <person name="Lipzen A."/>
            <person name="Salamov A."/>
            <person name="Henrissat B."/>
            <person name="Wiebenga A."/>
            <person name="De vries R.P."/>
            <person name="Grigoriev I.V."/>
            <person name="Mortensen U.H."/>
            <person name="Andersen M.R."/>
            <person name="Baker S.E."/>
        </authorList>
    </citation>
    <scope>NUCLEOTIDE SEQUENCE [LARGE SCALE GENOMIC DNA]</scope>
    <source>
        <strain evidence="1 2">CBS 139.54b</strain>
    </source>
</reference>
<sequence>MHTHFRVLSVMAVISGAMPCIRYDPPRLLIIAARDNKRDKESGIREGIRWDCRVPRTLFLLDPPQKVWQPGGVSHISIWSRAGELVRRIMPMDERGSEVAAGPMYPCK</sequence>
<keyword evidence="2" id="KW-1185">Reference proteome</keyword>
<dbReference type="EMBL" id="KZ852080">
    <property type="protein sequence ID" value="RDH28025.1"/>
    <property type="molecule type" value="Genomic_DNA"/>
</dbReference>
<protein>
    <submittedName>
        <fullName evidence="1">Uncharacterized protein</fullName>
    </submittedName>
</protein>
<gene>
    <name evidence="1" type="ORF">BDQ94DRAFT_152780</name>
</gene>
<evidence type="ECO:0000313" key="1">
    <source>
        <dbReference type="EMBL" id="RDH28025.1"/>
    </source>
</evidence>
<dbReference type="GeneID" id="38136395"/>
<organism evidence="1 2">
    <name type="scientific">Aspergillus welwitschiae</name>
    <dbReference type="NCBI Taxonomy" id="1341132"/>
    <lineage>
        <taxon>Eukaryota</taxon>
        <taxon>Fungi</taxon>
        <taxon>Dikarya</taxon>
        <taxon>Ascomycota</taxon>
        <taxon>Pezizomycotina</taxon>
        <taxon>Eurotiomycetes</taxon>
        <taxon>Eurotiomycetidae</taxon>
        <taxon>Eurotiales</taxon>
        <taxon>Aspergillaceae</taxon>
        <taxon>Aspergillus</taxon>
        <taxon>Aspergillus subgen. Circumdati</taxon>
    </lineage>
</organism>
<dbReference type="AlphaFoldDB" id="A0A3F3PM66"/>
<proteinExistence type="predicted"/>
<dbReference type="RefSeq" id="XP_026621047.1">
    <property type="nucleotide sequence ID" value="XM_026768039.1"/>
</dbReference>
<accession>A0A3F3PM66</accession>
<evidence type="ECO:0000313" key="2">
    <source>
        <dbReference type="Proteomes" id="UP000253729"/>
    </source>
</evidence>
<name>A0A3F3PM66_9EURO</name>